<dbReference type="GeneID" id="5492328"/>
<dbReference type="RefSeq" id="XP_001596677.1">
    <property type="nucleotide sequence ID" value="XM_001596627.1"/>
</dbReference>
<dbReference type="KEGG" id="ssl:SS1G_02899"/>
<dbReference type="InParanoid" id="A7EC61"/>
<protein>
    <submittedName>
        <fullName evidence="1">Uncharacterized protein</fullName>
    </submittedName>
</protein>
<dbReference type="HOGENOM" id="CLU_2962261_0_0_1"/>
<accession>A7EC61</accession>
<sequence>MMRSIPSKLSLGRAVVVRGLRDMGIRFGLGKGEDGLEPLLRLRMHSTSRIIWGDYATIT</sequence>
<dbReference type="Proteomes" id="UP000001312">
    <property type="component" value="Unassembled WGS sequence"/>
</dbReference>
<evidence type="ECO:0000313" key="2">
    <source>
        <dbReference type="Proteomes" id="UP000001312"/>
    </source>
</evidence>
<dbReference type="AlphaFoldDB" id="A7EC61"/>
<evidence type="ECO:0000313" key="1">
    <source>
        <dbReference type="EMBL" id="EDO00040.1"/>
    </source>
</evidence>
<organism evidence="1 2">
    <name type="scientific">Sclerotinia sclerotiorum (strain ATCC 18683 / 1980 / Ss-1)</name>
    <name type="common">White mold</name>
    <name type="synonym">Whetzelinia sclerotiorum</name>
    <dbReference type="NCBI Taxonomy" id="665079"/>
    <lineage>
        <taxon>Eukaryota</taxon>
        <taxon>Fungi</taxon>
        <taxon>Dikarya</taxon>
        <taxon>Ascomycota</taxon>
        <taxon>Pezizomycotina</taxon>
        <taxon>Leotiomycetes</taxon>
        <taxon>Helotiales</taxon>
        <taxon>Sclerotiniaceae</taxon>
        <taxon>Sclerotinia</taxon>
    </lineage>
</organism>
<reference evidence="2" key="1">
    <citation type="journal article" date="2011" name="PLoS Genet.">
        <title>Genomic analysis of the necrotrophic fungal pathogens Sclerotinia sclerotiorum and Botrytis cinerea.</title>
        <authorList>
            <person name="Amselem J."/>
            <person name="Cuomo C.A."/>
            <person name="van Kan J.A."/>
            <person name="Viaud M."/>
            <person name="Benito E.P."/>
            <person name="Couloux A."/>
            <person name="Coutinho P.M."/>
            <person name="de Vries R.P."/>
            <person name="Dyer P.S."/>
            <person name="Fillinger S."/>
            <person name="Fournier E."/>
            <person name="Gout L."/>
            <person name="Hahn M."/>
            <person name="Kohn L."/>
            <person name="Lapalu N."/>
            <person name="Plummer K.M."/>
            <person name="Pradier J.M."/>
            <person name="Quevillon E."/>
            <person name="Sharon A."/>
            <person name="Simon A."/>
            <person name="ten Have A."/>
            <person name="Tudzynski B."/>
            <person name="Tudzynski P."/>
            <person name="Wincker P."/>
            <person name="Andrew M."/>
            <person name="Anthouard V."/>
            <person name="Beever R.E."/>
            <person name="Beffa R."/>
            <person name="Benoit I."/>
            <person name="Bouzid O."/>
            <person name="Brault B."/>
            <person name="Chen Z."/>
            <person name="Choquer M."/>
            <person name="Collemare J."/>
            <person name="Cotton P."/>
            <person name="Danchin E.G."/>
            <person name="Da Silva C."/>
            <person name="Gautier A."/>
            <person name="Giraud C."/>
            <person name="Giraud T."/>
            <person name="Gonzalez C."/>
            <person name="Grossetete S."/>
            <person name="Guldener U."/>
            <person name="Henrissat B."/>
            <person name="Howlett B.J."/>
            <person name="Kodira C."/>
            <person name="Kretschmer M."/>
            <person name="Lappartient A."/>
            <person name="Leroch M."/>
            <person name="Levis C."/>
            <person name="Mauceli E."/>
            <person name="Neuveglise C."/>
            <person name="Oeser B."/>
            <person name="Pearson M."/>
            <person name="Poulain J."/>
            <person name="Poussereau N."/>
            <person name="Quesneville H."/>
            <person name="Rascle C."/>
            <person name="Schumacher J."/>
            <person name="Segurens B."/>
            <person name="Sexton A."/>
            <person name="Silva E."/>
            <person name="Sirven C."/>
            <person name="Soanes D.M."/>
            <person name="Talbot N.J."/>
            <person name="Templeton M."/>
            <person name="Yandava C."/>
            <person name="Yarden O."/>
            <person name="Zeng Q."/>
            <person name="Rollins J.A."/>
            <person name="Lebrun M.H."/>
            <person name="Dickman M."/>
        </authorList>
    </citation>
    <scope>NUCLEOTIDE SEQUENCE [LARGE SCALE GENOMIC DNA]</scope>
    <source>
        <strain evidence="2">ATCC 18683 / 1980 / Ss-1</strain>
    </source>
</reference>
<name>A7EC61_SCLS1</name>
<gene>
    <name evidence="1" type="ORF">SS1G_02899</name>
</gene>
<dbReference type="EMBL" id="CH476623">
    <property type="protein sequence ID" value="EDO00040.1"/>
    <property type="molecule type" value="Genomic_DNA"/>
</dbReference>
<keyword evidence="2" id="KW-1185">Reference proteome</keyword>
<proteinExistence type="predicted"/>